<comment type="caution">
    <text evidence="2">The sequence shown here is derived from an EMBL/GenBank/DDBJ whole genome shotgun (WGS) entry which is preliminary data.</text>
</comment>
<evidence type="ECO:0000313" key="2">
    <source>
        <dbReference type="EMBL" id="MBA2891304.1"/>
    </source>
</evidence>
<dbReference type="Proteomes" id="UP000530928">
    <property type="component" value="Unassembled WGS sequence"/>
</dbReference>
<keyword evidence="3" id="KW-1185">Reference proteome</keyword>
<organism evidence="2 3">
    <name type="scientific">Nonomuraea soli</name>
    <dbReference type="NCBI Taxonomy" id="1032476"/>
    <lineage>
        <taxon>Bacteria</taxon>
        <taxon>Bacillati</taxon>
        <taxon>Actinomycetota</taxon>
        <taxon>Actinomycetes</taxon>
        <taxon>Streptosporangiales</taxon>
        <taxon>Streptosporangiaceae</taxon>
        <taxon>Nonomuraea</taxon>
    </lineage>
</organism>
<dbReference type="EMBL" id="JACDUR010000003">
    <property type="protein sequence ID" value="MBA2891304.1"/>
    <property type="molecule type" value="Genomic_DNA"/>
</dbReference>
<feature type="region of interest" description="Disordered" evidence="1">
    <location>
        <begin position="1"/>
        <end position="23"/>
    </location>
</feature>
<reference evidence="2 3" key="1">
    <citation type="submission" date="2020-07" db="EMBL/GenBank/DDBJ databases">
        <title>Genomic Encyclopedia of Type Strains, Phase IV (KMG-IV): sequencing the most valuable type-strain genomes for metagenomic binning, comparative biology and taxonomic classification.</title>
        <authorList>
            <person name="Goeker M."/>
        </authorList>
    </citation>
    <scope>NUCLEOTIDE SEQUENCE [LARGE SCALE GENOMIC DNA]</scope>
    <source>
        <strain evidence="2 3">DSM 45533</strain>
    </source>
</reference>
<proteinExistence type="predicted"/>
<dbReference type="InterPro" id="IPR016024">
    <property type="entry name" value="ARM-type_fold"/>
</dbReference>
<gene>
    <name evidence="2" type="ORF">HNR30_002645</name>
</gene>
<dbReference type="SUPFAM" id="SSF48371">
    <property type="entry name" value="ARM repeat"/>
    <property type="match status" value="1"/>
</dbReference>
<sequence length="639" mass="70610">MSETGDAPVPPSAGEAAKEMRATQTTSTIITGPVHLGANSTIGLANGATGVVSYRLSGRVPTRVIEQACTRYARPEPYQQALDTLREERVIVLHAAPGNGRRTGAINLMRGLGGDRVMHMLSADRPFQELAELSFEVEACYLLLNRPADEDTGDVGLSTLVEKIQAAAAHLVITAEHQISTLVSHFSWPRPTPQSLLSVYGVQEVAVGWEVLNEHSMADLVRFAGSRADGIDEQESLAGLDLAHKRRVEDWFAGEPEWRELAEAAALAFLNGLQENRFEHWSSRLRADPEPEDPTEAPRFRQVRKRPESSLIAMVRREAVSDDAIPGQTRRCVEFKSSGFQPHVIAELCEYPDDFWTRVFDWIDEVVDDRDPEVLTQLTYGLALLAEHDFDSVRTRFLQPWSDGERGWRAWTAATYVLSFMCYGDSTEPLARRTALRWSRSKAVLRRCAAASAFGTLVGVLDPGEAMRNLWTLVRDEEIAEAAVAAIAVLYQNLCYAETGANRVVLDSLVAKLRAERNGPASEIALGVLCAADDDGTTSAGHLGRQPQDSQVFGELWALLVTNRPIRTATFANLYTVLDAVKDEEIIRSAVRALRDGLPAGEREPFETQFVRFAQRRDSRRAPTFVALIGEIFNDISGD</sequence>
<dbReference type="RefSeq" id="WP_181610120.1">
    <property type="nucleotide sequence ID" value="NZ_BAABAM010000002.1"/>
</dbReference>
<accession>A0A7W0CHL3</accession>
<protein>
    <submittedName>
        <fullName evidence="2">Uncharacterized protein</fullName>
    </submittedName>
</protein>
<evidence type="ECO:0000256" key="1">
    <source>
        <dbReference type="SAM" id="MobiDB-lite"/>
    </source>
</evidence>
<evidence type="ECO:0000313" key="3">
    <source>
        <dbReference type="Proteomes" id="UP000530928"/>
    </source>
</evidence>
<dbReference type="AlphaFoldDB" id="A0A7W0CHL3"/>
<name>A0A7W0CHL3_9ACTN</name>